<evidence type="ECO:0000313" key="2">
    <source>
        <dbReference type="Proteomes" id="UP000675880"/>
    </source>
</evidence>
<sequence length="149" mass="16416">MVRLRGVRRRNHGCDTMPFFWSSPGMDRRNHFPLVVALGIILMPFLTSAAVQAQAPTDSAATTEQSCSFGMAKGDPAHQCQVPIPSGCVIAKFPGTDKPWTTVSKAGRTFCTFDKKGTDWKTRITGHCTRCDSSHCTGQFMVRFECTKP</sequence>
<dbReference type="EMBL" id="CAJNBJ010000001">
    <property type="protein sequence ID" value="CAE6690058.1"/>
    <property type="molecule type" value="Genomic_DNA"/>
</dbReference>
<evidence type="ECO:0000313" key="1">
    <source>
        <dbReference type="EMBL" id="CAE6690058.1"/>
    </source>
</evidence>
<protein>
    <submittedName>
        <fullName evidence="1">Uncharacterized protein</fullName>
    </submittedName>
</protein>
<reference evidence="1 2" key="1">
    <citation type="submission" date="2021-02" db="EMBL/GenBank/DDBJ databases">
        <authorList>
            <person name="Han P."/>
        </authorList>
    </citation>
    <scope>NUCLEOTIDE SEQUENCE [LARGE SCALE GENOMIC DNA]</scope>
    <source>
        <strain evidence="1">Candidatus Nitrospira sp. ZN2</strain>
    </source>
</reference>
<name>A0ABM8QCN7_9BACT</name>
<dbReference type="Proteomes" id="UP000675880">
    <property type="component" value="Unassembled WGS sequence"/>
</dbReference>
<keyword evidence="2" id="KW-1185">Reference proteome</keyword>
<gene>
    <name evidence="1" type="ORF">NSPZN2_10178</name>
</gene>
<proteinExistence type="predicted"/>
<organism evidence="1 2">
    <name type="scientific">Nitrospira defluvii</name>
    <dbReference type="NCBI Taxonomy" id="330214"/>
    <lineage>
        <taxon>Bacteria</taxon>
        <taxon>Pseudomonadati</taxon>
        <taxon>Nitrospirota</taxon>
        <taxon>Nitrospiria</taxon>
        <taxon>Nitrospirales</taxon>
        <taxon>Nitrospiraceae</taxon>
        <taxon>Nitrospira</taxon>
    </lineage>
</organism>
<accession>A0ABM8QCN7</accession>
<comment type="caution">
    <text evidence="1">The sequence shown here is derived from an EMBL/GenBank/DDBJ whole genome shotgun (WGS) entry which is preliminary data.</text>
</comment>